<evidence type="ECO:0000259" key="1">
    <source>
        <dbReference type="Pfam" id="PF01968"/>
    </source>
</evidence>
<dbReference type="Proteomes" id="UP000191931">
    <property type="component" value="Unassembled WGS sequence"/>
</dbReference>
<keyword evidence="5" id="KW-1185">Reference proteome</keyword>
<evidence type="ECO:0000313" key="4">
    <source>
        <dbReference type="EMBL" id="SLM27814.1"/>
    </source>
</evidence>
<accession>A0A1W1H5U6</accession>
<dbReference type="PANTHER" id="PTHR11365:SF2">
    <property type="entry name" value="5-OXOPROLINASE"/>
    <property type="match status" value="1"/>
</dbReference>
<dbReference type="InterPro" id="IPR008040">
    <property type="entry name" value="Hydant_A_N"/>
</dbReference>
<dbReference type="EMBL" id="FWEV01000018">
    <property type="protein sequence ID" value="SLM27814.1"/>
    <property type="molecule type" value="Genomic_DNA"/>
</dbReference>
<dbReference type="AlphaFoldDB" id="A0A1W1H5U6"/>
<evidence type="ECO:0000259" key="2">
    <source>
        <dbReference type="Pfam" id="PF05378"/>
    </source>
</evidence>
<gene>
    <name evidence="4" type="ORF">MTBBW1_1140004</name>
</gene>
<sequence length="860" mass="94026">MPRLEKKYGEDGGNRIIDFFSTWHHNYQRAAFIDTGSDNAATFEKEAKEMAREHNWKYERIQGNLSLMTKLVTQKHSDSEILFVPPGHFTIYSPFKNGLDSAPSIGSGIPENSGTRHILYGDETGGENKLFIRYGLGIDAGGTYTDAVVYDFQDKKIICKNKALTTKWDFSEGIDNALSGLAAKLDYVPSLSIIELVSVSTTLATNSIVEGEGQKTGLIIMNGNGMVPKGLISHSPRYNIKGYINISGKEIEPVDEDEIRTVVRQMTKRDGVTAFAVSGFAGSINPAHELAVKKIVEEETGMTACCGHELSDLLNFAVRAQTAVLNARIIPRMIKFFRELGEVLDKRGIKAPLMVVKGDGTLMSDSMASKRPVETTLSGPAASVAGAKMLTGLGDAMVVDIGGTTTDIADICDDTVEVCESGANVGGFKTHVKALDMRTSGLGGDSLIRWKPAEGGFVTGPRRVAPLSWAGEMFKNSINIPLSYMAQHSMLHLEQVIYVAMSKNSSFADKNSSFENKNSSFDNNNSSFDNNKSQCEKNIFPFEPTEDEKRIHDLLLVRPHTPEELAANLKCLSTIFLPIKRLEESGLVQRCGLTPTDLLHVRGDFTIWNPEPARRMIDIMSICTKKEPSDIIENLMADIHNNLALELLKKQLFKDIPEDDFQKSPVAQHLLRKIVQPEKKYEKKADAKLGAGRFKNEQQTSMSGLNTKERYRLGATFSCPVIGIGAPVQHFLPKAGKLLNAEVVIPPDADVANAIGAITSHIMIKQKVIIRPDSVGNFVVEGVAGNQSFSEISDAESWCLNYLGQSVRTQAAKAGTSRQTVNMEINDRVVDTGNGLSLFLERSITASLTGSPDLAIAGLN</sequence>
<dbReference type="STRING" id="1246637.MTBBW1_1140004"/>
<dbReference type="GO" id="GO:0006749">
    <property type="term" value="P:glutathione metabolic process"/>
    <property type="evidence" value="ECO:0007669"/>
    <property type="project" value="TreeGrafter"/>
</dbReference>
<evidence type="ECO:0000313" key="5">
    <source>
        <dbReference type="Proteomes" id="UP000191931"/>
    </source>
</evidence>
<name>A0A1W1H5U6_9BACT</name>
<dbReference type="Pfam" id="PF05378">
    <property type="entry name" value="Hydant_A_N"/>
    <property type="match status" value="1"/>
</dbReference>
<organism evidence="4 5">
    <name type="scientific">Desulfamplus magnetovallimortis</name>
    <dbReference type="NCBI Taxonomy" id="1246637"/>
    <lineage>
        <taxon>Bacteria</taxon>
        <taxon>Pseudomonadati</taxon>
        <taxon>Thermodesulfobacteriota</taxon>
        <taxon>Desulfobacteria</taxon>
        <taxon>Desulfobacterales</taxon>
        <taxon>Desulfobacteraceae</taxon>
        <taxon>Desulfamplus</taxon>
    </lineage>
</organism>
<reference evidence="4 5" key="1">
    <citation type="submission" date="2017-03" db="EMBL/GenBank/DDBJ databases">
        <authorList>
            <person name="Afonso C.L."/>
            <person name="Miller P.J."/>
            <person name="Scott M.A."/>
            <person name="Spackman E."/>
            <person name="Goraichik I."/>
            <person name="Dimitrov K.M."/>
            <person name="Suarez D.L."/>
            <person name="Swayne D.E."/>
        </authorList>
    </citation>
    <scope>NUCLEOTIDE SEQUENCE [LARGE SCALE GENOMIC DNA]</scope>
    <source>
        <strain evidence="4">PRJEB14757</strain>
    </source>
</reference>
<dbReference type="InterPro" id="IPR012437">
    <property type="entry name" value="DUF1638"/>
</dbReference>
<feature type="domain" description="Hydantoinase/oxoprolinase N-terminal" evidence="2">
    <location>
        <begin position="136"/>
        <end position="299"/>
    </location>
</feature>
<dbReference type="RefSeq" id="WP_186441275.1">
    <property type="nucleotide sequence ID" value="NZ_LT828546.1"/>
</dbReference>
<proteinExistence type="predicted"/>
<dbReference type="InterPro" id="IPR043129">
    <property type="entry name" value="ATPase_NBD"/>
</dbReference>
<feature type="domain" description="Hydantoinase A/oxoprolinase" evidence="1">
    <location>
        <begin position="319"/>
        <end position="462"/>
    </location>
</feature>
<dbReference type="InterPro" id="IPR002821">
    <property type="entry name" value="Hydantoinase_A"/>
</dbReference>
<dbReference type="Pfam" id="PF07796">
    <property type="entry name" value="DUF1638"/>
    <property type="match status" value="1"/>
</dbReference>
<dbReference type="GO" id="GO:0005829">
    <property type="term" value="C:cytosol"/>
    <property type="evidence" value="ECO:0007669"/>
    <property type="project" value="TreeGrafter"/>
</dbReference>
<dbReference type="SUPFAM" id="SSF53067">
    <property type="entry name" value="Actin-like ATPase domain"/>
    <property type="match status" value="1"/>
</dbReference>
<dbReference type="GO" id="GO:0017168">
    <property type="term" value="F:5-oxoprolinase (ATP-hydrolyzing) activity"/>
    <property type="evidence" value="ECO:0007669"/>
    <property type="project" value="TreeGrafter"/>
</dbReference>
<feature type="domain" description="DUF1638" evidence="3">
    <location>
        <begin position="5"/>
        <end position="71"/>
    </location>
</feature>
<dbReference type="PANTHER" id="PTHR11365">
    <property type="entry name" value="5-OXOPROLINASE RELATED"/>
    <property type="match status" value="1"/>
</dbReference>
<protein>
    <submittedName>
        <fullName evidence="4">Putative hydantoinase/oxoprolinase fusion protein (Hydantoin converting enzyme)</fullName>
    </submittedName>
</protein>
<dbReference type="InterPro" id="IPR045079">
    <property type="entry name" value="Oxoprolinase-like"/>
</dbReference>
<dbReference type="Pfam" id="PF01968">
    <property type="entry name" value="Hydantoinase_A"/>
    <property type="match status" value="1"/>
</dbReference>
<evidence type="ECO:0000259" key="3">
    <source>
        <dbReference type="Pfam" id="PF07796"/>
    </source>
</evidence>